<evidence type="ECO:0000259" key="7">
    <source>
        <dbReference type="PROSITE" id="PS50206"/>
    </source>
</evidence>
<evidence type="ECO:0000256" key="1">
    <source>
        <dbReference type="ARBA" id="ARBA00004141"/>
    </source>
</evidence>
<feature type="transmembrane region" description="Helical" evidence="6">
    <location>
        <begin position="82"/>
        <end position="103"/>
    </location>
</feature>
<feature type="transmembrane region" description="Helical" evidence="6">
    <location>
        <begin position="143"/>
        <end position="160"/>
    </location>
</feature>
<evidence type="ECO:0000256" key="3">
    <source>
        <dbReference type="ARBA" id="ARBA00022692"/>
    </source>
</evidence>
<feature type="transmembrane region" description="Helical" evidence="6">
    <location>
        <begin position="172"/>
        <end position="197"/>
    </location>
</feature>
<name>A0A0U5JBN0_9BACT</name>
<evidence type="ECO:0000256" key="6">
    <source>
        <dbReference type="SAM" id="Phobius"/>
    </source>
</evidence>
<feature type="domain" description="Rhodanese" evidence="7">
    <location>
        <begin position="388"/>
        <end position="407"/>
    </location>
</feature>
<keyword evidence="3 6" id="KW-0812">Transmembrane</keyword>
<feature type="transmembrane region" description="Helical" evidence="6">
    <location>
        <begin position="227"/>
        <end position="244"/>
    </location>
</feature>
<dbReference type="KEGG" id="pnl:PNK_0137"/>
<keyword evidence="5 6" id="KW-0472">Membrane</keyword>
<dbReference type="InterPro" id="IPR001763">
    <property type="entry name" value="Rhodanese-like_dom"/>
</dbReference>
<dbReference type="EMBL" id="LN879502">
    <property type="protein sequence ID" value="CUI15775.1"/>
    <property type="molecule type" value="Genomic_DNA"/>
</dbReference>
<dbReference type="InterPro" id="IPR036259">
    <property type="entry name" value="MFS_trans_sf"/>
</dbReference>
<dbReference type="PANTHER" id="PTHR23504">
    <property type="entry name" value="MAJOR FACILITATOR SUPERFAMILY DOMAIN-CONTAINING PROTEIN 10"/>
    <property type="match status" value="1"/>
</dbReference>
<feature type="transmembrane region" description="Helical" evidence="6">
    <location>
        <begin position="293"/>
        <end position="312"/>
    </location>
</feature>
<evidence type="ECO:0000313" key="10">
    <source>
        <dbReference type="Proteomes" id="UP000069902"/>
    </source>
</evidence>
<dbReference type="PROSITE" id="PS50206">
    <property type="entry name" value="RHODANESE_3"/>
    <property type="match status" value="1"/>
</dbReference>
<evidence type="ECO:0000256" key="4">
    <source>
        <dbReference type="ARBA" id="ARBA00022989"/>
    </source>
</evidence>
<feature type="transmembrane region" description="Helical" evidence="6">
    <location>
        <begin position="266"/>
        <end position="286"/>
    </location>
</feature>
<proteinExistence type="predicted"/>
<dbReference type="FunCoup" id="A0A0U5JBN0">
    <property type="interactions" value="164"/>
</dbReference>
<comment type="subcellular location">
    <subcellularLocation>
        <location evidence="1">Membrane</location>
        <topology evidence="1">Multi-pass membrane protein</topology>
    </subcellularLocation>
</comment>
<dbReference type="AlphaFoldDB" id="A0A0U5JBN0"/>
<reference evidence="10" key="1">
    <citation type="submission" date="2015-09" db="EMBL/GenBank/DDBJ databases">
        <authorList>
            <person name="Bertelli C."/>
        </authorList>
    </citation>
    <scope>NUCLEOTIDE SEQUENCE [LARGE SCALE GENOMIC DNA]</scope>
    <source>
        <strain evidence="10">KNic</strain>
    </source>
</reference>
<dbReference type="PANTHER" id="PTHR23504:SF15">
    <property type="entry name" value="MAJOR FACILITATOR SUPERFAMILY (MFS) PROFILE DOMAIN-CONTAINING PROTEIN"/>
    <property type="match status" value="1"/>
</dbReference>
<keyword evidence="2" id="KW-0813">Transport</keyword>
<keyword evidence="4 6" id="KW-1133">Transmembrane helix</keyword>
<evidence type="ECO:0000256" key="2">
    <source>
        <dbReference type="ARBA" id="ARBA00022448"/>
    </source>
</evidence>
<evidence type="ECO:0000313" key="9">
    <source>
        <dbReference type="EMBL" id="CUI15775.1"/>
    </source>
</evidence>
<dbReference type="RefSeq" id="WP_059059660.1">
    <property type="nucleotide sequence ID" value="NZ_LN879502.1"/>
</dbReference>
<dbReference type="InParanoid" id="A0A0U5JBN0"/>
<evidence type="ECO:0000256" key="5">
    <source>
        <dbReference type="ARBA" id="ARBA00023136"/>
    </source>
</evidence>
<dbReference type="InterPro" id="IPR011701">
    <property type="entry name" value="MFS"/>
</dbReference>
<keyword evidence="10" id="KW-1185">Reference proteome</keyword>
<feature type="transmembrane region" description="Helical" evidence="6">
    <location>
        <begin position="352"/>
        <end position="371"/>
    </location>
</feature>
<dbReference type="Proteomes" id="UP000069902">
    <property type="component" value="Chromosome cPNK"/>
</dbReference>
<feature type="transmembrane region" description="Helical" evidence="6">
    <location>
        <begin position="318"/>
        <end position="340"/>
    </location>
</feature>
<sequence>MSRFSFIIILLVGFVDYLGIALVYPIFAALLFDTSYGLLAFDASLSYRGALLGILIALTPLSQFITSPFLGAFSDRKGRRIALLLGIGIGCMGYSLAVIGLMTKSLSLLFLYRMLVGVSEGTAVVAQAALVDMSSEEERAKRFSWLSSSLGVGFMIGPFLGGKLSDPHFVSWGGYVIPFILAGTFSLINLILVWTAFPETNLQRKQSPFSWKSEIDNMRRVFALDHLRWLLLAGFLLAFGWSFFNEFVPIFLQDRFKFSTGSIGDFYAYTSAWYALSAAFATAPLLKRFQAEKLLAFALSGCASFMLIILLVPVSSGLWFVLPFLMYFLALSFPTTAAAVSNKVGAAHQGEVLGVYQAVQACAMGISPLLFGSAVGVYSFLAIVGGAIALLMGGWAAWRGSRPPRVTAHNS</sequence>
<feature type="transmembrane region" description="Helical" evidence="6">
    <location>
        <begin position="377"/>
        <end position="398"/>
    </location>
</feature>
<dbReference type="PATRIC" id="fig|389348.3.peg.159"/>
<protein>
    <submittedName>
        <fullName evidence="9">Conserved hypothetical membrane protein</fullName>
    </submittedName>
</protein>
<gene>
    <name evidence="9" type="ORF">PNK_0137</name>
</gene>
<dbReference type="InterPro" id="IPR020846">
    <property type="entry name" value="MFS_dom"/>
</dbReference>
<feature type="transmembrane region" description="Helical" evidence="6">
    <location>
        <begin position="50"/>
        <end position="70"/>
    </location>
</feature>
<evidence type="ECO:0000259" key="8">
    <source>
        <dbReference type="PROSITE" id="PS50850"/>
    </source>
</evidence>
<dbReference type="Gene3D" id="1.20.1250.20">
    <property type="entry name" value="MFS general substrate transporter like domains"/>
    <property type="match status" value="1"/>
</dbReference>
<feature type="domain" description="Major facilitator superfamily (MFS) profile" evidence="8">
    <location>
        <begin position="5"/>
        <end position="402"/>
    </location>
</feature>
<feature type="transmembrane region" description="Helical" evidence="6">
    <location>
        <begin position="7"/>
        <end position="30"/>
    </location>
</feature>
<dbReference type="GO" id="GO:0022857">
    <property type="term" value="F:transmembrane transporter activity"/>
    <property type="evidence" value="ECO:0007669"/>
    <property type="project" value="InterPro"/>
</dbReference>
<dbReference type="PROSITE" id="PS50850">
    <property type="entry name" value="MFS"/>
    <property type="match status" value="1"/>
</dbReference>
<accession>A0A0U5JBN0</accession>
<dbReference type="Pfam" id="PF07690">
    <property type="entry name" value="MFS_1"/>
    <property type="match status" value="1"/>
</dbReference>
<organism evidence="9 10">
    <name type="scientific">Candidatus Protochlamydia naegleriophila</name>
    <dbReference type="NCBI Taxonomy" id="389348"/>
    <lineage>
        <taxon>Bacteria</taxon>
        <taxon>Pseudomonadati</taxon>
        <taxon>Chlamydiota</taxon>
        <taxon>Chlamydiia</taxon>
        <taxon>Parachlamydiales</taxon>
        <taxon>Parachlamydiaceae</taxon>
        <taxon>Candidatus Protochlamydia</taxon>
    </lineage>
</organism>
<dbReference type="SUPFAM" id="SSF103473">
    <property type="entry name" value="MFS general substrate transporter"/>
    <property type="match status" value="1"/>
</dbReference>
<feature type="transmembrane region" description="Helical" evidence="6">
    <location>
        <begin position="109"/>
        <end position="131"/>
    </location>
</feature>
<dbReference type="GO" id="GO:0016020">
    <property type="term" value="C:membrane"/>
    <property type="evidence" value="ECO:0007669"/>
    <property type="project" value="UniProtKB-SubCell"/>
</dbReference>
<dbReference type="PRINTS" id="PR01036">
    <property type="entry name" value="TCRTETB"/>
</dbReference>
<dbReference type="STRING" id="389348.PNK_0137"/>